<dbReference type="EMBL" id="JABAIM010000001">
    <property type="protein sequence ID" value="NLR73773.1"/>
    <property type="molecule type" value="Genomic_DNA"/>
</dbReference>
<dbReference type="RefSeq" id="WP_168875430.1">
    <property type="nucleotide sequence ID" value="NZ_JABAIM010000001.1"/>
</dbReference>
<dbReference type="PANTHER" id="PTHR11487">
    <property type="entry name" value="THIOESTERASE"/>
    <property type="match status" value="1"/>
</dbReference>
<reference evidence="3 4" key="1">
    <citation type="submission" date="2020-04" db="EMBL/GenBank/DDBJ databases">
        <title>Draft genome of Leeia sp. IMCC25680.</title>
        <authorList>
            <person name="Song J."/>
            <person name="Cho J.-C."/>
        </authorList>
    </citation>
    <scope>NUCLEOTIDE SEQUENCE [LARGE SCALE GENOMIC DNA]</scope>
    <source>
        <strain evidence="3 4">IMCC25680</strain>
    </source>
</reference>
<accession>A0A847S1Z5</accession>
<proteinExistence type="inferred from homology"/>
<evidence type="ECO:0000313" key="3">
    <source>
        <dbReference type="EMBL" id="NLR73773.1"/>
    </source>
</evidence>
<sequence length="246" mass="27356">MKTESKWLFGQPASDARIRLIGFPFAGGSVAAFQGWAEGLGSQIGLQIVSLPGRGSRLFDPPCDDWSTLVEVLCAELAPLFDRPVAFFGHSLGALLAFETARALRARGLPLHSLWLSGAEAPHRRALKRRLHDLPERDLIEALRDYNGTPAELLDHAEMMELLLPGIRADFALSERYVWQDQEGGLTCPMHLLLGDSDPYVELPRALAWSELGAAGMTRHDFNGDHFFLNPHQQAIWQRLQDGLRV</sequence>
<dbReference type="Proteomes" id="UP000587991">
    <property type="component" value="Unassembled WGS sequence"/>
</dbReference>
<keyword evidence="4" id="KW-1185">Reference proteome</keyword>
<evidence type="ECO:0000313" key="4">
    <source>
        <dbReference type="Proteomes" id="UP000587991"/>
    </source>
</evidence>
<feature type="domain" description="Thioesterase" evidence="2">
    <location>
        <begin position="19"/>
        <end position="240"/>
    </location>
</feature>
<evidence type="ECO:0000256" key="1">
    <source>
        <dbReference type="ARBA" id="ARBA00007169"/>
    </source>
</evidence>
<dbReference type="Gene3D" id="3.40.50.1820">
    <property type="entry name" value="alpha/beta hydrolase"/>
    <property type="match status" value="1"/>
</dbReference>
<comment type="caution">
    <text evidence="3">The sequence shown here is derived from an EMBL/GenBank/DDBJ whole genome shotgun (WGS) entry which is preliminary data.</text>
</comment>
<comment type="similarity">
    <text evidence="1">Belongs to the thioesterase family.</text>
</comment>
<dbReference type="AlphaFoldDB" id="A0A847S1Z5"/>
<dbReference type="InterPro" id="IPR029058">
    <property type="entry name" value="AB_hydrolase_fold"/>
</dbReference>
<dbReference type="PANTHER" id="PTHR11487:SF0">
    <property type="entry name" value="S-ACYL FATTY ACID SYNTHASE THIOESTERASE, MEDIUM CHAIN"/>
    <property type="match status" value="1"/>
</dbReference>
<gene>
    <name evidence="3" type="ORF">HF682_01180</name>
</gene>
<dbReference type="Pfam" id="PF00975">
    <property type="entry name" value="Thioesterase"/>
    <property type="match status" value="1"/>
</dbReference>
<dbReference type="GO" id="GO:0008610">
    <property type="term" value="P:lipid biosynthetic process"/>
    <property type="evidence" value="ECO:0007669"/>
    <property type="project" value="TreeGrafter"/>
</dbReference>
<dbReference type="InterPro" id="IPR001031">
    <property type="entry name" value="Thioesterase"/>
</dbReference>
<dbReference type="InterPro" id="IPR012223">
    <property type="entry name" value="TEII"/>
</dbReference>
<organism evidence="3 4">
    <name type="scientific">Leeia aquatica</name>
    <dbReference type="NCBI Taxonomy" id="2725557"/>
    <lineage>
        <taxon>Bacteria</taxon>
        <taxon>Pseudomonadati</taxon>
        <taxon>Pseudomonadota</taxon>
        <taxon>Betaproteobacteria</taxon>
        <taxon>Neisseriales</taxon>
        <taxon>Leeiaceae</taxon>
        <taxon>Leeia</taxon>
    </lineage>
</organism>
<dbReference type="SUPFAM" id="SSF53474">
    <property type="entry name" value="alpha/beta-Hydrolases"/>
    <property type="match status" value="1"/>
</dbReference>
<name>A0A847S1Z5_9NEIS</name>
<evidence type="ECO:0000259" key="2">
    <source>
        <dbReference type="Pfam" id="PF00975"/>
    </source>
</evidence>
<protein>
    <submittedName>
        <fullName evidence="3">Thioesterase</fullName>
    </submittedName>
</protein>